<sequence>MNTFFPVEGDDPFWGQAQQALVKMIIFSLIDYYIEEEKAYLNKYSGKKDESTIARDLDQMWGKVTILMSIKCLLR</sequence>
<proteinExistence type="predicted"/>
<dbReference type="EMBL" id="LORN02000007">
    <property type="protein sequence ID" value="PNN29582.1"/>
    <property type="molecule type" value="Genomic_DNA"/>
</dbReference>
<dbReference type="Proteomes" id="UP000053523">
    <property type="component" value="Unassembled WGS sequence"/>
</dbReference>
<protein>
    <submittedName>
        <fullName evidence="1">Uncharacterized protein</fullName>
    </submittedName>
</protein>
<evidence type="ECO:0000313" key="1">
    <source>
        <dbReference type="EMBL" id="PNN29582.1"/>
    </source>
</evidence>
<gene>
    <name evidence="1" type="ORF">AL503_002040</name>
</gene>
<reference evidence="1 2" key="1">
    <citation type="submission" date="2017-12" db="EMBL/GenBank/DDBJ databases">
        <title>FDA dAtabase for Regulatory Grade micrObial Sequences (FDA-ARGOS): Supporting development and validation of Infectious Disease Dx tests.</title>
        <authorList>
            <person name="Hoffmann M."/>
            <person name="Allard M."/>
            <person name="Evans P."/>
            <person name="Brown E."/>
            <person name="Tallon L."/>
            <person name="Sadzewicz L."/>
            <person name="Sengamalay N."/>
            <person name="Ott S."/>
            <person name="Godinez A."/>
            <person name="Nagaraj S."/>
            <person name="Vavikolanu K."/>
            <person name="Aluvathingal J."/>
            <person name="Nadendla S."/>
            <person name="Sichtig H."/>
        </authorList>
    </citation>
    <scope>NUCLEOTIDE SEQUENCE [LARGE SCALE GENOMIC DNA]</scope>
    <source>
        <strain evidence="1 2">FDAARGOS_148</strain>
    </source>
</reference>
<organism evidence="1 2">
    <name type="scientific">Staphylococcus haemolyticus</name>
    <dbReference type="NCBI Taxonomy" id="1283"/>
    <lineage>
        <taxon>Bacteria</taxon>
        <taxon>Bacillati</taxon>
        <taxon>Bacillota</taxon>
        <taxon>Bacilli</taxon>
        <taxon>Bacillales</taxon>
        <taxon>Staphylococcaceae</taxon>
        <taxon>Staphylococcus</taxon>
    </lineage>
</organism>
<evidence type="ECO:0000313" key="2">
    <source>
        <dbReference type="Proteomes" id="UP000053523"/>
    </source>
</evidence>
<dbReference type="AlphaFoldDB" id="A0A2K0AX28"/>
<comment type="caution">
    <text evidence="1">The sequence shown here is derived from an EMBL/GenBank/DDBJ whole genome shotgun (WGS) entry which is preliminary data.</text>
</comment>
<accession>A0A2K0AX28</accession>
<name>A0A2K0AX28_STAHA</name>